<comment type="subcellular location">
    <subcellularLocation>
        <location evidence="1">Endosome</location>
    </subcellularLocation>
</comment>
<feature type="compositionally biased region" description="Low complexity" evidence="7">
    <location>
        <begin position="61"/>
        <end position="80"/>
    </location>
</feature>
<evidence type="ECO:0000256" key="1">
    <source>
        <dbReference type="ARBA" id="ARBA00004177"/>
    </source>
</evidence>
<dbReference type="Proteomes" id="UP000076863">
    <property type="component" value="Unassembled WGS sequence"/>
</dbReference>
<evidence type="ECO:0000313" key="9">
    <source>
        <dbReference type="EMBL" id="OAA47514.1"/>
    </source>
</evidence>
<keyword evidence="4" id="KW-0967">Endosome</keyword>
<dbReference type="Gene3D" id="1.10.287.660">
    <property type="entry name" value="Helix hairpin bin"/>
    <property type="match status" value="1"/>
</dbReference>
<keyword evidence="10" id="KW-1185">Reference proteome</keyword>
<name>A0A167H5N2_9HYPO</name>
<gene>
    <name evidence="9" type="ORF">BBO_02969</name>
</gene>
<dbReference type="PROSITE" id="PS51314">
    <property type="entry name" value="VPS37_C"/>
    <property type="match status" value="1"/>
</dbReference>
<evidence type="ECO:0000256" key="7">
    <source>
        <dbReference type="SAM" id="MobiDB-lite"/>
    </source>
</evidence>
<comment type="similarity">
    <text evidence="2">Belongs to the VPS37 family.</text>
</comment>
<evidence type="ECO:0000256" key="2">
    <source>
        <dbReference type="ARBA" id="ARBA00007617"/>
    </source>
</evidence>
<dbReference type="PANTHER" id="PTHR13678">
    <property type="entry name" value="VACUOLAR PROTEIN SORTING-ASSOCIATED PROTEIN 37"/>
    <property type="match status" value="1"/>
</dbReference>
<dbReference type="AlphaFoldDB" id="A0A167H5N2"/>
<dbReference type="InterPro" id="IPR009851">
    <property type="entry name" value="Mod_r"/>
</dbReference>
<dbReference type="GO" id="GO:0043162">
    <property type="term" value="P:ubiquitin-dependent protein catabolic process via the multivesicular body sorting pathway"/>
    <property type="evidence" value="ECO:0007669"/>
    <property type="project" value="TreeGrafter"/>
</dbReference>
<dbReference type="PANTHER" id="PTHR13678:SF2">
    <property type="entry name" value="VACUOLAR PROTEIN SORTING-ASSOCIATED PROTEIN 37A"/>
    <property type="match status" value="1"/>
</dbReference>
<keyword evidence="5 6" id="KW-0653">Protein transport</keyword>
<sequence length="281" mass="29498">MFGYHPNQGATPPAPPPKPGSHETSRMATPSGAGSSSSVPPPPPPPPGYGNYGANEPSQLQHVQAAEAEARVQQQQLDLPQPMPDPGEGWLPEMLQDKSIQDLAAILANPALLQALTHAPTAAHSSLTASHVALTSALSSNAALGAQLSGMGARLAGARSATQAQLLSAHALERQWRQRQSDMDHALAPFSPAALYQALAHGVQEQTQVCQAMEDSFLEGGGGGRGEGARGGGGGGGGGGELLTEREVAEWVKGYREAKVLYYQRQERKERWDEGRVGGWR</sequence>
<dbReference type="Pfam" id="PF07200">
    <property type="entry name" value="Mod_r"/>
    <property type="match status" value="1"/>
</dbReference>
<evidence type="ECO:0000256" key="3">
    <source>
        <dbReference type="ARBA" id="ARBA00022448"/>
    </source>
</evidence>
<dbReference type="EMBL" id="AZHA01000006">
    <property type="protein sequence ID" value="OAA47514.1"/>
    <property type="molecule type" value="Genomic_DNA"/>
</dbReference>
<keyword evidence="3 6" id="KW-0813">Transport</keyword>
<reference evidence="9 10" key="1">
    <citation type="journal article" date="2016" name="Genome Biol. Evol.">
        <title>Divergent and convergent evolution of fungal pathogenicity.</title>
        <authorList>
            <person name="Shang Y."/>
            <person name="Xiao G."/>
            <person name="Zheng P."/>
            <person name="Cen K."/>
            <person name="Zhan S."/>
            <person name="Wang C."/>
        </authorList>
    </citation>
    <scope>NUCLEOTIDE SEQUENCE [LARGE SCALE GENOMIC DNA]</scope>
    <source>
        <strain evidence="9 10">RCEF 3172</strain>
    </source>
</reference>
<dbReference type="InterPro" id="IPR029012">
    <property type="entry name" value="Helix_hairpin_bin_sf"/>
</dbReference>
<evidence type="ECO:0000259" key="8">
    <source>
        <dbReference type="PROSITE" id="PS51314"/>
    </source>
</evidence>
<feature type="compositionally biased region" description="Pro residues" evidence="7">
    <location>
        <begin position="39"/>
        <end position="48"/>
    </location>
</feature>
<evidence type="ECO:0000256" key="5">
    <source>
        <dbReference type="ARBA" id="ARBA00022927"/>
    </source>
</evidence>
<dbReference type="OrthoDB" id="10260857at2759"/>
<dbReference type="SUPFAM" id="SSF140111">
    <property type="entry name" value="Endosomal sorting complex assembly domain"/>
    <property type="match status" value="1"/>
</dbReference>
<evidence type="ECO:0000256" key="4">
    <source>
        <dbReference type="ARBA" id="ARBA00022753"/>
    </source>
</evidence>
<comment type="caution">
    <text evidence="9">The sequence shown here is derived from an EMBL/GenBank/DDBJ whole genome shotgun (WGS) entry which is preliminary data.</text>
</comment>
<dbReference type="GO" id="GO:0006612">
    <property type="term" value="P:protein targeting to membrane"/>
    <property type="evidence" value="ECO:0007669"/>
    <property type="project" value="TreeGrafter"/>
</dbReference>
<protein>
    <submittedName>
        <fullName evidence="9">Modifier of rudimentary, Modr</fullName>
    </submittedName>
</protein>
<accession>A0A167H5N2</accession>
<evidence type="ECO:0000256" key="6">
    <source>
        <dbReference type="PROSITE-ProRule" id="PRU00646"/>
    </source>
</evidence>
<feature type="region of interest" description="Disordered" evidence="7">
    <location>
        <begin position="1"/>
        <end position="86"/>
    </location>
</feature>
<dbReference type="GO" id="GO:0000813">
    <property type="term" value="C:ESCRT I complex"/>
    <property type="evidence" value="ECO:0007669"/>
    <property type="project" value="UniProtKB-ARBA"/>
</dbReference>
<organism evidence="9 10">
    <name type="scientific">Beauveria brongniartii RCEF 3172</name>
    <dbReference type="NCBI Taxonomy" id="1081107"/>
    <lineage>
        <taxon>Eukaryota</taxon>
        <taxon>Fungi</taxon>
        <taxon>Dikarya</taxon>
        <taxon>Ascomycota</taxon>
        <taxon>Pezizomycotina</taxon>
        <taxon>Sordariomycetes</taxon>
        <taxon>Hypocreomycetidae</taxon>
        <taxon>Hypocreales</taxon>
        <taxon>Cordycipitaceae</taxon>
        <taxon>Beauveria</taxon>
        <taxon>Beauveria brongniartii</taxon>
    </lineage>
</organism>
<dbReference type="InterPro" id="IPR037202">
    <property type="entry name" value="ESCRT_assembly_dom"/>
</dbReference>
<evidence type="ECO:0000313" key="10">
    <source>
        <dbReference type="Proteomes" id="UP000076863"/>
    </source>
</evidence>
<dbReference type="GO" id="GO:0006623">
    <property type="term" value="P:protein targeting to vacuole"/>
    <property type="evidence" value="ECO:0007669"/>
    <property type="project" value="TreeGrafter"/>
</dbReference>
<proteinExistence type="inferred from homology"/>
<feature type="compositionally biased region" description="Gly residues" evidence="7">
    <location>
        <begin position="219"/>
        <end position="241"/>
    </location>
</feature>
<feature type="region of interest" description="Disordered" evidence="7">
    <location>
        <begin position="218"/>
        <end position="242"/>
    </location>
</feature>
<feature type="domain" description="VPS37 C-terminal" evidence="8">
    <location>
        <begin position="173"/>
        <end position="281"/>
    </location>
</feature>